<evidence type="ECO:0000313" key="2">
    <source>
        <dbReference type="EMBL" id="KAJ1116828.1"/>
    </source>
</evidence>
<feature type="compositionally biased region" description="Basic and acidic residues" evidence="1">
    <location>
        <begin position="100"/>
        <end position="124"/>
    </location>
</feature>
<protein>
    <submittedName>
        <fullName evidence="2">Uncharacterized protein</fullName>
    </submittedName>
</protein>
<dbReference type="AlphaFoldDB" id="A0AAV7NL67"/>
<dbReference type="Proteomes" id="UP001066276">
    <property type="component" value="Chromosome 8"/>
</dbReference>
<comment type="caution">
    <text evidence="2">The sequence shown here is derived from an EMBL/GenBank/DDBJ whole genome shotgun (WGS) entry which is preliminary data.</text>
</comment>
<reference evidence="2" key="1">
    <citation type="journal article" date="2022" name="bioRxiv">
        <title>Sequencing and chromosome-scale assembly of the giantPleurodeles waltlgenome.</title>
        <authorList>
            <person name="Brown T."/>
            <person name="Elewa A."/>
            <person name="Iarovenko S."/>
            <person name="Subramanian E."/>
            <person name="Araus A.J."/>
            <person name="Petzold A."/>
            <person name="Susuki M."/>
            <person name="Suzuki K.-i.T."/>
            <person name="Hayashi T."/>
            <person name="Toyoda A."/>
            <person name="Oliveira C."/>
            <person name="Osipova E."/>
            <person name="Leigh N.D."/>
            <person name="Simon A."/>
            <person name="Yun M.H."/>
        </authorList>
    </citation>
    <scope>NUCLEOTIDE SEQUENCE</scope>
    <source>
        <strain evidence="2">20211129_DDA</strain>
        <tissue evidence="2">Liver</tissue>
    </source>
</reference>
<organism evidence="2 3">
    <name type="scientific">Pleurodeles waltl</name>
    <name type="common">Iberian ribbed newt</name>
    <dbReference type="NCBI Taxonomy" id="8319"/>
    <lineage>
        <taxon>Eukaryota</taxon>
        <taxon>Metazoa</taxon>
        <taxon>Chordata</taxon>
        <taxon>Craniata</taxon>
        <taxon>Vertebrata</taxon>
        <taxon>Euteleostomi</taxon>
        <taxon>Amphibia</taxon>
        <taxon>Batrachia</taxon>
        <taxon>Caudata</taxon>
        <taxon>Salamandroidea</taxon>
        <taxon>Salamandridae</taxon>
        <taxon>Pleurodelinae</taxon>
        <taxon>Pleurodeles</taxon>
    </lineage>
</organism>
<feature type="compositionally biased region" description="Basic and acidic residues" evidence="1">
    <location>
        <begin position="76"/>
        <end position="90"/>
    </location>
</feature>
<feature type="region of interest" description="Disordered" evidence="1">
    <location>
        <begin position="69"/>
        <end position="124"/>
    </location>
</feature>
<proteinExistence type="predicted"/>
<accession>A0AAV7NL67</accession>
<evidence type="ECO:0000313" key="3">
    <source>
        <dbReference type="Proteomes" id="UP001066276"/>
    </source>
</evidence>
<name>A0AAV7NL67_PLEWA</name>
<keyword evidence="3" id="KW-1185">Reference proteome</keyword>
<evidence type="ECO:0000256" key="1">
    <source>
        <dbReference type="SAM" id="MobiDB-lite"/>
    </source>
</evidence>
<sequence length="124" mass="14842">MKRRTAERRREAEVAEVWENRESNGDRNQKESARRYLQHWRRRRRRTVKLSATLQEQRGTLRCVLNPAKENQGGWEGRRGGCKWEGDKRTWGSGEEYREEQEGSKVEEGKERDQKDNVQEIRGN</sequence>
<dbReference type="EMBL" id="JANPWB010000012">
    <property type="protein sequence ID" value="KAJ1116828.1"/>
    <property type="molecule type" value="Genomic_DNA"/>
</dbReference>
<gene>
    <name evidence="2" type="ORF">NDU88_005033</name>
</gene>